<keyword evidence="1" id="KW-1133">Transmembrane helix</keyword>
<feature type="transmembrane region" description="Helical" evidence="1">
    <location>
        <begin position="51"/>
        <end position="73"/>
    </location>
</feature>
<proteinExistence type="predicted"/>
<feature type="transmembrane region" description="Helical" evidence="1">
    <location>
        <begin position="179"/>
        <end position="202"/>
    </location>
</feature>
<comment type="caution">
    <text evidence="2">The sequence shown here is derived from an EMBL/GenBank/DDBJ whole genome shotgun (WGS) entry which is preliminary data.</text>
</comment>
<protein>
    <submittedName>
        <fullName evidence="2">Uncharacterized protein</fullName>
    </submittedName>
</protein>
<feature type="transmembrane region" description="Helical" evidence="1">
    <location>
        <begin position="137"/>
        <end position="159"/>
    </location>
</feature>
<dbReference type="RefSeq" id="WP_115772909.1">
    <property type="nucleotide sequence ID" value="NZ_PIOC01000014.1"/>
</dbReference>
<keyword evidence="1" id="KW-0472">Membrane</keyword>
<feature type="transmembrane region" description="Helical" evidence="1">
    <location>
        <begin position="21"/>
        <end position="39"/>
    </location>
</feature>
<dbReference type="OrthoDB" id="2339365at2"/>
<gene>
    <name evidence="2" type="ORF">CWR48_08985</name>
</gene>
<dbReference type="EMBL" id="PIOC01000014">
    <property type="protein sequence ID" value="RDW19174.1"/>
    <property type="molecule type" value="Genomic_DNA"/>
</dbReference>
<evidence type="ECO:0000256" key="1">
    <source>
        <dbReference type="SAM" id="Phobius"/>
    </source>
</evidence>
<keyword evidence="3" id="KW-1185">Reference proteome</keyword>
<evidence type="ECO:0000313" key="2">
    <source>
        <dbReference type="EMBL" id="RDW19174.1"/>
    </source>
</evidence>
<dbReference type="AlphaFoldDB" id="A0A3D8PT57"/>
<evidence type="ECO:0000313" key="3">
    <source>
        <dbReference type="Proteomes" id="UP000257143"/>
    </source>
</evidence>
<organism evidence="2 3">
    <name type="scientific">Oceanobacillus arenosus</name>
    <dbReference type="NCBI Taxonomy" id="1229153"/>
    <lineage>
        <taxon>Bacteria</taxon>
        <taxon>Bacillati</taxon>
        <taxon>Bacillota</taxon>
        <taxon>Bacilli</taxon>
        <taxon>Bacillales</taxon>
        <taxon>Bacillaceae</taxon>
        <taxon>Oceanobacillus</taxon>
    </lineage>
</organism>
<feature type="transmembrane region" description="Helical" evidence="1">
    <location>
        <begin position="209"/>
        <end position="226"/>
    </location>
</feature>
<keyword evidence="1" id="KW-0812">Transmembrane</keyword>
<name>A0A3D8PT57_9BACI</name>
<accession>A0A3D8PT57</accession>
<sequence length="227" mass="26239">MTVFLKSNRIRTKTIVGKKQIAYSVLFSAILGFTLGFVAKILDSPMIPYEISILSFIGSNWGIWIFIPTLIAVYSYTPRLAAIRVFIFLISMLVSYYTYTILVLGLFPLKYIIFWCILALLSTIPAYIMWFSHANHLISSIIIALPISVIAFEGYKIYLDTVNYYEKFMQYENILINEGNYYFMLGTEIFYALMIIIILLLVPKRKKQCLYIIPFSVVVFFALVIIL</sequence>
<feature type="transmembrane region" description="Helical" evidence="1">
    <location>
        <begin position="112"/>
        <end position="130"/>
    </location>
</feature>
<reference evidence="3" key="1">
    <citation type="submission" date="2017-11" db="EMBL/GenBank/DDBJ databases">
        <authorList>
            <person name="Zhu W."/>
        </authorList>
    </citation>
    <scope>NUCLEOTIDE SEQUENCE [LARGE SCALE GENOMIC DNA]</scope>
    <source>
        <strain evidence="3">CAU 1183</strain>
    </source>
</reference>
<feature type="transmembrane region" description="Helical" evidence="1">
    <location>
        <begin position="85"/>
        <end position="106"/>
    </location>
</feature>
<dbReference type="Proteomes" id="UP000257143">
    <property type="component" value="Unassembled WGS sequence"/>
</dbReference>